<evidence type="ECO:0000313" key="4">
    <source>
        <dbReference type="Proteomes" id="UP000078550"/>
    </source>
</evidence>
<accession>A0A1A8ZRR0</accession>
<reference evidence="2" key="1">
    <citation type="submission" date="2016-05" db="EMBL/GenBank/DDBJ databases">
        <authorList>
            <person name="Lavstsen T."/>
            <person name="Jespersen J.S."/>
        </authorList>
    </citation>
    <scope>NUCLEOTIDE SEQUENCE [LARGE SCALE GENOMIC DNA]</scope>
</reference>
<evidence type="ECO:0000313" key="3">
    <source>
        <dbReference type="EMBL" id="SBT47092.1"/>
    </source>
</evidence>
<sequence>MYAYIDISAPHLFLTAAFAHLNNFVGVICKKVNKDVYRSTLKGLNFSRGFIKAFDDKNVRETIEKYFIEEHLKYYISNTRKSENSIIKAVEKNLMKEYPITIGSKENIFKNEVLKFLSVLFSKEEEIVKTFLSDFTRNSIDIGVKYRNFENKFYEEYENIENLKKTYRSTVDEINDILNSTKSIEEGGSGVYFIEVREDVLAKVTLLKEIITKLKDKISILYNLNYGLNEFKHDMDVYVSNYQSEVRGGTKGGNSLDVGKNIEASLSTGVISKSYPAIDEENNAQGVHSDDSDDSGCSGDSVDSGYSSDSVDSGDSSDSSDSCDSSDSGDSGDSGDNGDGRSSDLGDDNSYTNGFSSRRNRGSDMISLLEGVMMRLIFSLRTKISSTRDEVHKKLTAMEKELIDLSSEITRREMGDNMPKLSIVKNNNFLNIESIRSEYEDFVKRITKGREENISGEANTERYTQVNYNEFEKNLTELEKHTYWVKEQDAFSYCEREDISRILKICQELVEKLKKTVIFENFSLLMIYENLYKELNKFLYDEKCSTNDTTYLKAWNSLEKYEGSKVLVDGVDRLLRMISILTQMIKLFKGANKNMNADAFFNLNRLSNGFYSAGTKINLFKFELVKLIHTFQTLHNIKNNIEKYGHVYKENITRMDVMMNSFNIASENLHTEIDTIIQIVSNRINIDNLISEFKKVRSIWKKYIKNTIKTYEKNQLISLYVTDKNIIFPPSIRLGTNEPNLFVKNGISKSALDSPYFVNLYKGVINKFDSIRKEKEMKELFSIIYRTMDIVINMVKQNGSILKKQYSKKRKEILNLINYRRDSQNDIKKIHEKLIGLEEEIVKNLQHLFMNKVNLNKQVENSVELLKTDMYKDKLPSYCLAVEAFIQKYFITIGRWKIFLSSIRKEIPSKLVRKNLQT</sequence>
<feature type="region of interest" description="Disordered" evidence="1">
    <location>
        <begin position="283"/>
        <end position="360"/>
    </location>
</feature>
<dbReference type="Proteomes" id="UP000078550">
    <property type="component" value="Unassembled WGS sequence"/>
</dbReference>
<dbReference type="Proteomes" id="UP000078555">
    <property type="component" value="Unassembled WGS sequence"/>
</dbReference>
<proteinExistence type="predicted"/>
<dbReference type="EMBL" id="FLRD01000139">
    <property type="protein sequence ID" value="SBT46519.1"/>
    <property type="molecule type" value="Genomic_DNA"/>
</dbReference>
<protein>
    <submittedName>
        <fullName evidence="2">Uncharacterized protein</fullName>
    </submittedName>
</protein>
<reference evidence="4 5" key="2">
    <citation type="submission" date="2016-05" db="EMBL/GenBank/DDBJ databases">
        <authorList>
            <person name="Naeem Raeece"/>
        </authorList>
    </citation>
    <scope>NUCLEOTIDE SEQUENCE [LARGE SCALE GENOMIC DNA]</scope>
</reference>
<evidence type="ECO:0000256" key="1">
    <source>
        <dbReference type="SAM" id="MobiDB-lite"/>
    </source>
</evidence>
<dbReference type="AlphaFoldDB" id="A0A1A8ZRR0"/>
<feature type="compositionally biased region" description="Low complexity" evidence="1">
    <location>
        <begin position="295"/>
        <end position="331"/>
    </location>
</feature>
<name>A0A1A8ZRR0_PLAOA</name>
<organism evidence="2 5">
    <name type="scientific">Plasmodium ovale wallikeri</name>
    <dbReference type="NCBI Taxonomy" id="864142"/>
    <lineage>
        <taxon>Eukaryota</taxon>
        <taxon>Sar</taxon>
        <taxon>Alveolata</taxon>
        <taxon>Apicomplexa</taxon>
        <taxon>Aconoidasida</taxon>
        <taxon>Haemosporida</taxon>
        <taxon>Plasmodiidae</taxon>
        <taxon>Plasmodium</taxon>
        <taxon>Plasmodium (Plasmodium)</taxon>
    </lineage>
</organism>
<evidence type="ECO:0000313" key="5">
    <source>
        <dbReference type="Proteomes" id="UP000078555"/>
    </source>
</evidence>
<keyword evidence="5" id="KW-1185">Reference proteome</keyword>
<evidence type="ECO:0000313" key="2">
    <source>
        <dbReference type="EMBL" id="SBT46519.1"/>
    </source>
</evidence>
<dbReference type="EMBL" id="FLRE01000187">
    <property type="protein sequence ID" value="SBT47092.1"/>
    <property type="molecule type" value="Genomic_DNA"/>
</dbReference>
<gene>
    <name evidence="2" type="ORF">POVWA1_054070</name>
    <name evidence="3" type="ORF">POVWA2_053300</name>
</gene>